<dbReference type="PANTHER" id="PTHR43080:SF29">
    <property type="entry name" value="OS02G0818000 PROTEIN"/>
    <property type="match status" value="1"/>
</dbReference>
<evidence type="ECO:0000256" key="2">
    <source>
        <dbReference type="PROSITE-ProRule" id="PRU00703"/>
    </source>
</evidence>
<keyword evidence="1 2" id="KW-0129">CBS domain</keyword>
<sequence>MRTWKVDDVMTQAVVSVELTASYRSLVDLLIAHRFSAVPVVDAFQRVQGVVSEADLLRKIEYAGEESPRLFDNRRRRGERAKARAGTAADLMSSPPVLALVGTSLAAAARLMDAEHVKRLPVVDDLGRLVGIVTRGDVLKVHLRPDDEIRTDVVNGVVAVFLAEEAENVTVEVTGGVVTLTGRVGRWSTADMADRLTRQVAGVVEVRDNLEFDFDDRQLLTPGTVFGVA</sequence>
<evidence type="ECO:0000313" key="5">
    <source>
        <dbReference type="EMBL" id="GIF25521.1"/>
    </source>
</evidence>
<feature type="domain" description="CBS" evidence="4">
    <location>
        <begin position="92"/>
        <end position="148"/>
    </location>
</feature>
<name>A0A919TWU4_9ACTN</name>
<dbReference type="AlphaFoldDB" id="A0A919TWU4"/>
<dbReference type="Gene3D" id="3.10.580.10">
    <property type="entry name" value="CBS-domain"/>
    <property type="match status" value="1"/>
</dbReference>
<dbReference type="PROSITE" id="PS50914">
    <property type="entry name" value="BON"/>
    <property type="match status" value="1"/>
</dbReference>
<proteinExistence type="predicted"/>
<dbReference type="Proteomes" id="UP000623608">
    <property type="component" value="Unassembled WGS sequence"/>
</dbReference>
<dbReference type="InterPro" id="IPR007055">
    <property type="entry name" value="BON_dom"/>
</dbReference>
<dbReference type="InterPro" id="IPR017080">
    <property type="entry name" value="UCP036990_CBS_BON"/>
</dbReference>
<dbReference type="InterPro" id="IPR051257">
    <property type="entry name" value="Diverse_CBS-Domain"/>
</dbReference>
<evidence type="ECO:0000256" key="1">
    <source>
        <dbReference type="ARBA" id="ARBA00023122"/>
    </source>
</evidence>
<evidence type="ECO:0000313" key="6">
    <source>
        <dbReference type="Proteomes" id="UP000623608"/>
    </source>
</evidence>
<dbReference type="SMART" id="SM00116">
    <property type="entry name" value="CBS"/>
    <property type="match status" value="2"/>
</dbReference>
<organism evidence="5 6">
    <name type="scientific">Paractinoplanes tereljensis</name>
    <dbReference type="NCBI Taxonomy" id="571912"/>
    <lineage>
        <taxon>Bacteria</taxon>
        <taxon>Bacillati</taxon>
        <taxon>Actinomycetota</taxon>
        <taxon>Actinomycetes</taxon>
        <taxon>Micromonosporales</taxon>
        <taxon>Micromonosporaceae</taxon>
        <taxon>Paractinoplanes</taxon>
    </lineage>
</organism>
<dbReference type="Gene3D" id="3.30.1340.30">
    <property type="match status" value="1"/>
</dbReference>
<feature type="domain" description="CBS" evidence="4">
    <location>
        <begin position="10"/>
        <end position="66"/>
    </location>
</feature>
<comment type="caution">
    <text evidence="5">The sequence shown here is derived from an EMBL/GenBank/DDBJ whole genome shotgun (WGS) entry which is preliminary data.</text>
</comment>
<dbReference type="EMBL" id="BOMY01000051">
    <property type="protein sequence ID" value="GIF25521.1"/>
    <property type="molecule type" value="Genomic_DNA"/>
</dbReference>
<dbReference type="InterPro" id="IPR046342">
    <property type="entry name" value="CBS_dom_sf"/>
</dbReference>
<evidence type="ECO:0000259" key="3">
    <source>
        <dbReference type="PROSITE" id="PS50914"/>
    </source>
</evidence>
<dbReference type="Pfam" id="PF04972">
    <property type="entry name" value="BON"/>
    <property type="match status" value="1"/>
</dbReference>
<gene>
    <name evidence="5" type="ORF">Ate02nite_82510</name>
</gene>
<dbReference type="RefSeq" id="WP_203813328.1">
    <property type="nucleotide sequence ID" value="NZ_BOMY01000051.1"/>
</dbReference>
<keyword evidence="6" id="KW-1185">Reference proteome</keyword>
<protein>
    <recommendedName>
        <fullName evidence="7">BON domain-containing protein</fullName>
    </recommendedName>
</protein>
<dbReference type="InterPro" id="IPR000644">
    <property type="entry name" value="CBS_dom"/>
</dbReference>
<evidence type="ECO:0008006" key="7">
    <source>
        <dbReference type="Google" id="ProtNLM"/>
    </source>
</evidence>
<dbReference type="SUPFAM" id="SSF54631">
    <property type="entry name" value="CBS-domain pair"/>
    <property type="match status" value="1"/>
</dbReference>
<reference evidence="5" key="1">
    <citation type="submission" date="2021-01" db="EMBL/GenBank/DDBJ databases">
        <title>Whole genome shotgun sequence of Actinoplanes tereljensis NBRC 105297.</title>
        <authorList>
            <person name="Komaki H."/>
            <person name="Tamura T."/>
        </authorList>
    </citation>
    <scope>NUCLEOTIDE SEQUENCE</scope>
    <source>
        <strain evidence="5">NBRC 105297</strain>
    </source>
</reference>
<evidence type="ECO:0000259" key="4">
    <source>
        <dbReference type="PROSITE" id="PS51371"/>
    </source>
</evidence>
<feature type="domain" description="BON" evidence="3">
    <location>
        <begin position="146"/>
        <end position="214"/>
    </location>
</feature>
<dbReference type="PANTHER" id="PTHR43080">
    <property type="entry name" value="CBS DOMAIN-CONTAINING PROTEIN CBSX3, MITOCHONDRIAL"/>
    <property type="match status" value="1"/>
</dbReference>
<dbReference type="CDD" id="cd04586">
    <property type="entry name" value="CBS_pair_BON_assoc"/>
    <property type="match status" value="1"/>
</dbReference>
<dbReference type="PROSITE" id="PS51371">
    <property type="entry name" value="CBS"/>
    <property type="match status" value="2"/>
</dbReference>
<dbReference type="PIRSF" id="PIRSF036990">
    <property type="entry name" value="UCP036990_CBS_BON"/>
    <property type="match status" value="1"/>
</dbReference>
<dbReference type="Pfam" id="PF00571">
    <property type="entry name" value="CBS"/>
    <property type="match status" value="2"/>
</dbReference>
<accession>A0A919TWU4</accession>